<evidence type="ECO:0000256" key="4">
    <source>
        <dbReference type="ARBA" id="ARBA00022741"/>
    </source>
</evidence>
<evidence type="ECO:0000313" key="12">
    <source>
        <dbReference type="Proteomes" id="UP000677668"/>
    </source>
</evidence>
<dbReference type="CDD" id="cd00773">
    <property type="entry name" value="HisRS-like_core"/>
    <property type="match status" value="1"/>
</dbReference>
<dbReference type="Gene3D" id="3.30.930.10">
    <property type="entry name" value="Bira Bifunctional Protein, Domain 2"/>
    <property type="match status" value="1"/>
</dbReference>
<dbReference type="InterPro" id="IPR033656">
    <property type="entry name" value="HisRS_anticodon"/>
</dbReference>
<keyword evidence="3 9" id="KW-0436">Ligase</keyword>
<dbReference type="InterPro" id="IPR036621">
    <property type="entry name" value="Anticodon-bd_dom_sf"/>
</dbReference>
<evidence type="ECO:0000256" key="2">
    <source>
        <dbReference type="ARBA" id="ARBA00011738"/>
    </source>
</evidence>
<keyword evidence="6 9" id="KW-0648">Protein biosynthesis</keyword>
<dbReference type="InterPro" id="IPR006195">
    <property type="entry name" value="aa-tRNA-synth_II"/>
</dbReference>
<evidence type="ECO:0000256" key="3">
    <source>
        <dbReference type="ARBA" id="ARBA00022598"/>
    </source>
</evidence>
<feature type="domain" description="Aminoacyl-transfer RNA synthetases class-II family profile" evidence="10">
    <location>
        <begin position="32"/>
        <end position="341"/>
    </location>
</feature>
<dbReference type="InterPro" id="IPR041715">
    <property type="entry name" value="HisRS-like_core"/>
</dbReference>
<evidence type="ECO:0000259" key="10">
    <source>
        <dbReference type="PROSITE" id="PS50862"/>
    </source>
</evidence>
<evidence type="ECO:0000256" key="9">
    <source>
        <dbReference type="HAMAP-Rule" id="MF_00127"/>
    </source>
</evidence>
<dbReference type="Pfam" id="PF03129">
    <property type="entry name" value="HGTP_anticodon"/>
    <property type="match status" value="1"/>
</dbReference>
<keyword evidence="9" id="KW-0963">Cytoplasm</keyword>
<dbReference type="CDD" id="cd00859">
    <property type="entry name" value="HisRS_anticodon"/>
    <property type="match status" value="1"/>
</dbReference>
<gene>
    <name evidence="9" type="primary">hisS</name>
    <name evidence="11" type="ORF">J8C05_00340</name>
</gene>
<keyword evidence="5 9" id="KW-0067">ATP-binding</keyword>
<dbReference type="HAMAP" id="MF_00127">
    <property type="entry name" value="His_tRNA_synth"/>
    <property type="match status" value="1"/>
</dbReference>
<dbReference type="PROSITE" id="PS50862">
    <property type="entry name" value="AA_TRNA_LIGASE_II"/>
    <property type="match status" value="1"/>
</dbReference>
<comment type="catalytic activity">
    <reaction evidence="8 9">
        <text>tRNA(His) + L-histidine + ATP = L-histidyl-tRNA(His) + AMP + diphosphate + H(+)</text>
        <dbReference type="Rhea" id="RHEA:17313"/>
        <dbReference type="Rhea" id="RHEA-COMP:9665"/>
        <dbReference type="Rhea" id="RHEA-COMP:9689"/>
        <dbReference type="ChEBI" id="CHEBI:15378"/>
        <dbReference type="ChEBI" id="CHEBI:30616"/>
        <dbReference type="ChEBI" id="CHEBI:33019"/>
        <dbReference type="ChEBI" id="CHEBI:57595"/>
        <dbReference type="ChEBI" id="CHEBI:78442"/>
        <dbReference type="ChEBI" id="CHEBI:78527"/>
        <dbReference type="ChEBI" id="CHEBI:456215"/>
        <dbReference type="EC" id="6.1.1.21"/>
    </reaction>
</comment>
<proteinExistence type="inferred from homology"/>
<dbReference type="SUPFAM" id="SSF55681">
    <property type="entry name" value="Class II aaRS and biotin synthetases"/>
    <property type="match status" value="1"/>
</dbReference>
<dbReference type="SUPFAM" id="SSF52954">
    <property type="entry name" value="Class II aaRS ABD-related"/>
    <property type="match status" value="1"/>
</dbReference>
<accession>A0ABX8B1I9</accession>
<organism evidence="11 12">
    <name type="scientific">Chloracidobacterium sp. N</name>
    <dbReference type="NCBI Taxonomy" id="2821540"/>
    <lineage>
        <taxon>Bacteria</taxon>
        <taxon>Pseudomonadati</taxon>
        <taxon>Acidobacteriota</taxon>
        <taxon>Terriglobia</taxon>
        <taxon>Terriglobales</taxon>
        <taxon>Acidobacteriaceae</taxon>
        <taxon>Chloracidobacterium</taxon>
        <taxon>Chloracidobacterium aggregatum</taxon>
    </lineage>
</organism>
<comment type="subcellular location">
    <subcellularLocation>
        <location evidence="9">Cytoplasm</location>
    </subcellularLocation>
</comment>
<dbReference type="Pfam" id="PF13393">
    <property type="entry name" value="tRNA-synt_His"/>
    <property type="match status" value="1"/>
</dbReference>
<dbReference type="Proteomes" id="UP000677668">
    <property type="component" value="Chromosome 1"/>
</dbReference>
<keyword evidence="4 9" id="KW-0547">Nucleotide-binding</keyword>
<dbReference type="GO" id="GO:0004821">
    <property type="term" value="F:histidine-tRNA ligase activity"/>
    <property type="evidence" value="ECO:0007669"/>
    <property type="project" value="UniProtKB-EC"/>
</dbReference>
<dbReference type="RefSeq" id="WP_211422281.1">
    <property type="nucleotide sequence ID" value="NZ_CP072642.1"/>
</dbReference>
<dbReference type="EC" id="6.1.1.21" evidence="9"/>
<evidence type="ECO:0000256" key="5">
    <source>
        <dbReference type="ARBA" id="ARBA00022840"/>
    </source>
</evidence>
<name>A0ABX8B1I9_9BACT</name>
<evidence type="ECO:0000256" key="8">
    <source>
        <dbReference type="ARBA" id="ARBA00047639"/>
    </source>
</evidence>
<protein>
    <recommendedName>
        <fullName evidence="9">Histidine--tRNA ligase</fullName>
        <ecNumber evidence="9">6.1.1.21</ecNumber>
    </recommendedName>
    <alternativeName>
        <fullName evidence="9">Histidyl-tRNA synthetase</fullName>
        <shortName evidence="9">HisRS</shortName>
    </alternativeName>
</protein>
<dbReference type="EMBL" id="CP072642">
    <property type="protein sequence ID" value="QUV93952.1"/>
    <property type="molecule type" value="Genomic_DNA"/>
</dbReference>
<keyword evidence="7 9" id="KW-0030">Aminoacyl-tRNA synthetase</keyword>
<comment type="similarity">
    <text evidence="1 9">Belongs to the class-II aminoacyl-tRNA synthetase family.</text>
</comment>
<dbReference type="InterPro" id="IPR004154">
    <property type="entry name" value="Anticodon-bd"/>
</dbReference>
<sequence length="434" mass="48474">MIRTASYTRDLLPAALSNDRDASAFIHRFQFVEDLAREWFRRYGFQEIRTPIFERTELFTRGVGSETDIVTKEMYTWRDRAGEDGEGESLTLRPESTAPVARAYIQHQMWQRAETVRLYYIGPQFRRERGQRGRFRQFFQIGAEVLGASDHPALDAEGIELVMGLLTEAGIPDLELRLNTVGNAAGRARFVAAIREALAPRAHELSEDSRRRLETNPLRILDSKAEQDQPLIATLPPIYDVLDEACRAHFDAVRRYLDRAGIPYVVDARLVRGLDYYTQTVFEVVSQAPAIGAQNALAGGGRYDGLVETLGGPPTKGFGFALGLDRVVLAMPEEQAPEPRPELFVIYLGESALEPALEAVRQARRAGVATLFDPSPRSLKSALRLANKCGARFALLLGEAELASGQWVLRDLARAEQTAVPAETWLQHLLARRG</sequence>
<dbReference type="PANTHER" id="PTHR43707:SF1">
    <property type="entry name" value="HISTIDINE--TRNA LIGASE, MITOCHONDRIAL-RELATED"/>
    <property type="match status" value="1"/>
</dbReference>
<evidence type="ECO:0000256" key="7">
    <source>
        <dbReference type="ARBA" id="ARBA00023146"/>
    </source>
</evidence>
<dbReference type="Gene3D" id="3.40.50.800">
    <property type="entry name" value="Anticodon-binding domain"/>
    <property type="match status" value="1"/>
</dbReference>
<dbReference type="InterPro" id="IPR045864">
    <property type="entry name" value="aa-tRNA-synth_II/BPL/LPL"/>
</dbReference>
<comment type="subunit">
    <text evidence="2 9">Homodimer.</text>
</comment>
<evidence type="ECO:0000256" key="6">
    <source>
        <dbReference type="ARBA" id="ARBA00022917"/>
    </source>
</evidence>
<keyword evidence="12" id="KW-1185">Reference proteome</keyword>
<evidence type="ECO:0000256" key="1">
    <source>
        <dbReference type="ARBA" id="ARBA00008226"/>
    </source>
</evidence>
<dbReference type="InterPro" id="IPR015807">
    <property type="entry name" value="His-tRNA-ligase"/>
</dbReference>
<dbReference type="NCBIfam" id="TIGR00442">
    <property type="entry name" value="hisS"/>
    <property type="match status" value="1"/>
</dbReference>
<reference evidence="11 12" key="1">
    <citation type="submission" date="2021-03" db="EMBL/GenBank/DDBJ databases">
        <title>Genomic and phenotypic characterization of Chloracidobacterium isolates provides evidence for multiple species.</title>
        <authorList>
            <person name="Saini M.K."/>
            <person name="Costas A.M.G."/>
            <person name="Tank M."/>
            <person name="Bryant D.A."/>
        </authorList>
    </citation>
    <scope>NUCLEOTIDE SEQUENCE [LARGE SCALE GENOMIC DNA]</scope>
    <source>
        <strain evidence="11 12">N</strain>
    </source>
</reference>
<dbReference type="PIRSF" id="PIRSF001549">
    <property type="entry name" value="His-tRNA_synth"/>
    <property type="match status" value="1"/>
</dbReference>
<dbReference type="InterPro" id="IPR004516">
    <property type="entry name" value="HisRS/HisZ"/>
</dbReference>
<dbReference type="PANTHER" id="PTHR43707">
    <property type="entry name" value="HISTIDYL-TRNA SYNTHETASE"/>
    <property type="match status" value="1"/>
</dbReference>
<evidence type="ECO:0000313" key="11">
    <source>
        <dbReference type="EMBL" id="QUV93952.1"/>
    </source>
</evidence>